<dbReference type="Proteomes" id="UP000198381">
    <property type="component" value="Unassembled WGS sequence"/>
</dbReference>
<name>A0ABX4CWP8_9FLAO</name>
<sequence>MKKTIVLKYILLLFLLIACKKNENIIVGTDIQLKSTERKSTNNEIIPIQGKWEWKYNPNNEDVPDMLFTLLIQKSNGNEFIAQYCAIDEKGNRIDCSNEKEYNVNGIIKGNKIEATFYSFFDSKKTEANVELLILNKDSIQWQITKKVNSELYVPTKCILTKKNKKISKSSLLNKNKLPFDFDEYEKLGDKTIYNVYNPDDLPEITKIINDQLNEYPVRIFSIDNEGLAFETFVFETDGDSVTQIIVNIKGNKVLSKEIVGYESDSKNTFKIKKDLSIEMYKIDNEKKIKTLTKTFQIDKNGSIVKGV</sequence>
<keyword evidence="2" id="KW-1185">Reference proteome</keyword>
<evidence type="ECO:0008006" key="3">
    <source>
        <dbReference type="Google" id="ProtNLM"/>
    </source>
</evidence>
<evidence type="ECO:0000313" key="1">
    <source>
        <dbReference type="EMBL" id="OXB09380.1"/>
    </source>
</evidence>
<accession>A0ABX4CWP8</accession>
<evidence type="ECO:0000313" key="2">
    <source>
        <dbReference type="Proteomes" id="UP000198381"/>
    </source>
</evidence>
<dbReference type="PROSITE" id="PS51257">
    <property type="entry name" value="PROKAR_LIPOPROTEIN"/>
    <property type="match status" value="1"/>
</dbReference>
<organism evidence="1 2">
    <name type="scientific">Flavobacterium plurextorum</name>
    <dbReference type="NCBI Taxonomy" id="1114867"/>
    <lineage>
        <taxon>Bacteria</taxon>
        <taxon>Pseudomonadati</taxon>
        <taxon>Bacteroidota</taxon>
        <taxon>Flavobacteriia</taxon>
        <taxon>Flavobacteriales</taxon>
        <taxon>Flavobacteriaceae</taxon>
        <taxon>Flavobacterium</taxon>
    </lineage>
</organism>
<dbReference type="RefSeq" id="WP_089057237.1">
    <property type="nucleotide sequence ID" value="NZ_MUHD01000012.1"/>
</dbReference>
<reference evidence="1 2" key="1">
    <citation type="submission" date="2016-11" db="EMBL/GenBank/DDBJ databases">
        <title>Whole genomes of Flavobacteriaceae.</title>
        <authorList>
            <person name="Stine C."/>
            <person name="Li C."/>
            <person name="Tadesse D."/>
        </authorList>
    </citation>
    <scope>NUCLEOTIDE SEQUENCE [LARGE SCALE GENOMIC DNA]</scope>
    <source>
        <strain evidence="1 2">CCUG 60112</strain>
    </source>
</reference>
<protein>
    <recommendedName>
        <fullName evidence="3">Lipocalin-like domain-containing protein</fullName>
    </recommendedName>
</protein>
<proteinExistence type="predicted"/>
<comment type="caution">
    <text evidence="1">The sequence shown here is derived from an EMBL/GenBank/DDBJ whole genome shotgun (WGS) entry which is preliminary data.</text>
</comment>
<gene>
    <name evidence="1" type="ORF">B0A81_06310</name>
</gene>
<dbReference type="EMBL" id="MUHD01000012">
    <property type="protein sequence ID" value="OXB09380.1"/>
    <property type="molecule type" value="Genomic_DNA"/>
</dbReference>